<evidence type="ECO:0000256" key="8">
    <source>
        <dbReference type="SAM" id="MobiDB-lite"/>
    </source>
</evidence>
<name>A0A9D1JGQ3_9FIRM</name>
<comment type="similarity">
    <text evidence="6 7">Belongs to the ATP-dependent AMP-binding enzyme family. DltA subfamily.</text>
</comment>
<keyword evidence="3 7" id="KW-0547">Nucleotide-binding</keyword>
<dbReference type="CDD" id="cd05945">
    <property type="entry name" value="DltA"/>
    <property type="match status" value="1"/>
</dbReference>
<dbReference type="InterPro" id="IPR010072">
    <property type="entry name" value="DltA"/>
</dbReference>
<dbReference type="Pfam" id="PF13193">
    <property type="entry name" value="AMP-binding_C"/>
    <property type="match status" value="1"/>
</dbReference>
<comment type="catalytic activity">
    <reaction evidence="7">
        <text>holo-[D-alanyl-carrier protein] + D-alanine + ATP = D-alanyl-[D-alanyl-carrier protein] + AMP + diphosphate</text>
        <dbReference type="Rhea" id="RHEA:55132"/>
        <dbReference type="Rhea" id="RHEA-COMP:14102"/>
        <dbReference type="Rhea" id="RHEA-COMP:14103"/>
        <dbReference type="ChEBI" id="CHEBI:30616"/>
        <dbReference type="ChEBI" id="CHEBI:33019"/>
        <dbReference type="ChEBI" id="CHEBI:57416"/>
        <dbReference type="ChEBI" id="CHEBI:64479"/>
        <dbReference type="ChEBI" id="CHEBI:138620"/>
        <dbReference type="ChEBI" id="CHEBI:456215"/>
        <dbReference type="EC" id="6.2.1.54"/>
    </reaction>
</comment>
<dbReference type="SUPFAM" id="SSF56801">
    <property type="entry name" value="Acetyl-CoA synthetase-like"/>
    <property type="match status" value="1"/>
</dbReference>
<dbReference type="PANTHER" id="PTHR45398">
    <property type="match status" value="1"/>
</dbReference>
<gene>
    <name evidence="7 11" type="primary">dltA</name>
    <name evidence="11" type="ORF">IAB98_08685</name>
</gene>
<evidence type="ECO:0000256" key="5">
    <source>
        <dbReference type="ARBA" id="ARBA00054605"/>
    </source>
</evidence>
<feature type="binding site" evidence="7">
    <location>
        <position position="389"/>
    </location>
    <ligand>
        <name>ATP</name>
        <dbReference type="ChEBI" id="CHEBI:30616"/>
    </ligand>
</feature>
<evidence type="ECO:0000259" key="10">
    <source>
        <dbReference type="Pfam" id="PF13193"/>
    </source>
</evidence>
<comment type="pathway">
    <text evidence="7">Cell wall biogenesis; lipoteichoic acid biosynthesis.</text>
</comment>
<protein>
    <recommendedName>
        <fullName evidence="7">D-alanine--D-alanyl carrier protein ligase</fullName>
        <shortName evidence="7">DCL</shortName>
        <ecNumber evidence="7">6.2.1.54</ecNumber>
    </recommendedName>
    <alternativeName>
        <fullName evidence="7">D-alanine--poly(phosphoribitol) ligase subunit 1</fullName>
    </alternativeName>
    <alternativeName>
        <fullName evidence="7">D-alanine-activating enzyme</fullName>
        <shortName evidence="7">DAE</shortName>
    </alternativeName>
</protein>
<keyword evidence="1 7" id="KW-0963">Cytoplasm</keyword>
<evidence type="ECO:0000256" key="2">
    <source>
        <dbReference type="ARBA" id="ARBA00022598"/>
    </source>
</evidence>
<dbReference type="EC" id="6.2.1.54" evidence="7"/>
<dbReference type="PANTHER" id="PTHR45398:SF1">
    <property type="entry name" value="ENZYME, PUTATIVE (JCVI)-RELATED"/>
    <property type="match status" value="1"/>
</dbReference>
<dbReference type="InterPro" id="IPR042099">
    <property type="entry name" value="ANL_N_sf"/>
</dbReference>
<dbReference type="HAMAP" id="MF_00593">
    <property type="entry name" value="DltA"/>
    <property type="match status" value="1"/>
</dbReference>
<organism evidence="11 12">
    <name type="scientific">Candidatus Egerieimonas intestinavium</name>
    <dbReference type="NCBI Taxonomy" id="2840777"/>
    <lineage>
        <taxon>Bacteria</taxon>
        <taxon>Bacillati</taxon>
        <taxon>Bacillota</taxon>
        <taxon>Clostridia</taxon>
        <taxon>Lachnospirales</taxon>
        <taxon>Lachnospiraceae</taxon>
        <taxon>Lachnospiraceae incertae sedis</taxon>
        <taxon>Candidatus Egerieimonas</taxon>
    </lineage>
</organism>
<dbReference type="NCBIfam" id="TIGR01733">
    <property type="entry name" value="AA-adenyl-dom"/>
    <property type="match status" value="1"/>
</dbReference>
<dbReference type="GO" id="GO:0005737">
    <property type="term" value="C:cytoplasm"/>
    <property type="evidence" value="ECO:0007669"/>
    <property type="project" value="UniProtKB-SubCell"/>
</dbReference>
<evidence type="ECO:0000256" key="6">
    <source>
        <dbReference type="ARBA" id="ARBA00061336"/>
    </source>
</evidence>
<feature type="binding site" evidence="7">
    <location>
        <begin position="151"/>
        <end position="152"/>
    </location>
    <ligand>
        <name>ATP</name>
        <dbReference type="ChEBI" id="CHEBI:30616"/>
    </ligand>
</feature>
<feature type="binding site" evidence="7">
    <location>
        <begin position="400"/>
        <end position="403"/>
    </location>
    <ligand>
        <name>ATP</name>
        <dbReference type="ChEBI" id="CHEBI:30616"/>
    </ligand>
</feature>
<feature type="region of interest" description="Disordered" evidence="8">
    <location>
        <begin position="500"/>
        <end position="527"/>
    </location>
</feature>
<evidence type="ECO:0000256" key="7">
    <source>
        <dbReference type="HAMAP-Rule" id="MF_00593"/>
    </source>
</evidence>
<evidence type="ECO:0000256" key="4">
    <source>
        <dbReference type="ARBA" id="ARBA00022840"/>
    </source>
</evidence>
<dbReference type="FunFam" id="3.30.300.30:FF:000012">
    <property type="entry name" value="D-alanine--D-alanyl carrier protein ligase"/>
    <property type="match status" value="1"/>
</dbReference>
<dbReference type="AlphaFoldDB" id="A0A9D1JGQ3"/>
<dbReference type="NCBIfam" id="NF003417">
    <property type="entry name" value="PRK04813.1"/>
    <property type="match status" value="1"/>
</dbReference>
<evidence type="ECO:0000256" key="1">
    <source>
        <dbReference type="ARBA" id="ARBA00022490"/>
    </source>
</evidence>
<feature type="binding site" evidence="7">
    <location>
        <begin position="294"/>
        <end position="299"/>
    </location>
    <ligand>
        <name>ATP</name>
        <dbReference type="ChEBI" id="CHEBI:30616"/>
    </ligand>
</feature>
<sequence>MNILERIRQNSLAHPDRPAVVSGDEKLTWGELEQLSTRLAAHLEQACGDNRAPVAVYGHKSPLMLVCFLACVRSGRAYCPIDISVPESRAQLILDQMDSPVVLATEELSCDCKEKELWSLEKLKSLLSQKLPPLPEAKAVSGEDTYYIIFTSGSTGTPKGVQITASCLNHYLDWSVTLGTSPEQKQGQIFLNQAPFSFDLSVMDLYTCLACGGTLFCLSKTAQADYRLLLNRLGASGAQVWVSTPSFADICLTDPAFSQKLLPHLELFLFCGETLTNRTVQKLQSRFPGAKIMNTYGPTESTVAVTQVLVDEALNSAVSPLPVGRPKLGTRLEIWREDGSPANPGEKGEIIILGDTVSSGYYKRPDLTHKAFFTCEREGKSLRGYHTGDEGYLKEGMLYYGGRLDLQIKLHGYRIELGDIESNILRLPGISRAAVIPRMSAGKVKSLAAFAVCQEPVADSFAKSQELKKRLKDYLPEYMIPKKFIFLEELPVTANGKADRQTLGNMLQPSGNPANDGSGGQALGGKG</sequence>
<feature type="binding site" evidence="7">
    <location>
        <position position="199"/>
    </location>
    <ligand>
        <name>D-alanine</name>
        <dbReference type="ChEBI" id="CHEBI:57416"/>
    </ligand>
</feature>
<accession>A0A9D1JGQ3</accession>
<dbReference type="InterPro" id="IPR020845">
    <property type="entry name" value="AMP-binding_CS"/>
</dbReference>
<reference evidence="11" key="1">
    <citation type="submission" date="2020-10" db="EMBL/GenBank/DDBJ databases">
        <authorList>
            <person name="Gilroy R."/>
        </authorList>
    </citation>
    <scope>NUCLEOTIDE SEQUENCE</scope>
    <source>
        <strain evidence="11">ChiSxjej1B13-7041</strain>
    </source>
</reference>
<dbReference type="Gene3D" id="3.40.50.12780">
    <property type="entry name" value="N-terminal domain of ligase-like"/>
    <property type="match status" value="1"/>
</dbReference>
<proteinExistence type="inferred from homology"/>
<evidence type="ECO:0000313" key="12">
    <source>
        <dbReference type="Proteomes" id="UP000886841"/>
    </source>
</evidence>
<dbReference type="PROSITE" id="PS00455">
    <property type="entry name" value="AMP_BINDING"/>
    <property type="match status" value="1"/>
</dbReference>
<dbReference type="InterPro" id="IPR000873">
    <property type="entry name" value="AMP-dep_synth/lig_dom"/>
</dbReference>
<dbReference type="GO" id="GO:0070395">
    <property type="term" value="P:lipoteichoic acid biosynthetic process"/>
    <property type="evidence" value="ECO:0007669"/>
    <property type="project" value="UniProtKB-UniRule"/>
</dbReference>
<feature type="domain" description="AMP-binding enzyme C-terminal" evidence="10">
    <location>
        <begin position="420"/>
        <end position="497"/>
    </location>
</feature>
<dbReference type="Gene3D" id="3.30.300.30">
    <property type="match status" value="1"/>
</dbReference>
<dbReference type="GO" id="GO:0005524">
    <property type="term" value="F:ATP binding"/>
    <property type="evidence" value="ECO:0007669"/>
    <property type="project" value="UniProtKB-KW"/>
</dbReference>
<comment type="function">
    <text evidence="5 7">Catalyzes the first step in the D-alanylation of lipoteichoic acid (LTA), the activation of D-alanine and its transfer onto the D-alanyl carrier protein (Dcp) DltC. In an ATP-dependent two-step reaction, forms a high energy D-alanyl-AMP intermediate, followed by transfer of the D-alanyl residue as a thiol ester to the phosphopantheinyl prosthetic group of the Dcp. D-alanylation of LTA plays an important role in modulating the properties of the cell wall in Gram-positive bacteria, influencing the net charge of the cell wall.</text>
</comment>
<feature type="binding site" evidence="7">
    <location>
        <position position="497"/>
    </location>
    <ligand>
        <name>ATP</name>
        <dbReference type="ChEBI" id="CHEBI:30616"/>
    </ligand>
</feature>
<keyword evidence="2 7" id="KW-0436">Ligase</keyword>
<comment type="caution">
    <text evidence="11">The sequence shown here is derived from an EMBL/GenBank/DDBJ whole genome shotgun (WGS) entry which is preliminary data.</text>
</comment>
<evidence type="ECO:0000259" key="9">
    <source>
        <dbReference type="Pfam" id="PF00501"/>
    </source>
</evidence>
<dbReference type="GO" id="GO:0047473">
    <property type="term" value="F:D-alanine [D-alanyl carrier protein] ligase activity"/>
    <property type="evidence" value="ECO:0007669"/>
    <property type="project" value="UniProtKB-UniRule"/>
</dbReference>
<dbReference type="InterPro" id="IPR044507">
    <property type="entry name" value="DltA-like"/>
</dbReference>
<feature type="compositionally biased region" description="Gly residues" evidence="8">
    <location>
        <begin position="517"/>
        <end position="527"/>
    </location>
</feature>
<dbReference type="InterPro" id="IPR010071">
    <property type="entry name" value="AA_adenyl_dom"/>
</dbReference>
<dbReference type="EMBL" id="DVHU01000078">
    <property type="protein sequence ID" value="HIR93477.1"/>
    <property type="molecule type" value="Genomic_DNA"/>
</dbReference>
<feature type="binding site" evidence="7">
    <location>
        <position position="497"/>
    </location>
    <ligand>
        <name>D-alanine</name>
        <dbReference type="ChEBI" id="CHEBI:57416"/>
    </ligand>
</feature>
<dbReference type="InterPro" id="IPR045851">
    <property type="entry name" value="AMP-bd_C_sf"/>
</dbReference>
<keyword evidence="4 7" id="KW-0067">ATP-binding</keyword>
<dbReference type="Proteomes" id="UP000886841">
    <property type="component" value="Unassembled WGS sequence"/>
</dbReference>
<evidence type="ECO:0000256" key="3">
    <source>
        <dbReference type="ARBA" id="ARBA00022741"/>
    </source>
</evidence>
<comment type="subcellular location">
    <subcellularLocation>
        <location evidence="7">Cytoplasm</location>
    </subcellularLocation>
</comment>
<feature type="binding site" evidence="7">
    <location>
        <position position="303"/>
    </location>
    <ligand>
        <name>D-alanine</name>
        <dbReference type="ChEBI" id="CHEBI:57416"/>
    </ligand>
</feature>
<feature type="compositionally biased region" description="Polar residues" evidence="8">
    <location>
        <begin position="502"/>
        <end position="515"/>
    </location>
</feature>
<dbReference type="InterPro" id="IPR025110">
    <property type="entry name" value="AMP-bd_C"/>
</dbReference>
<dbReference type="Pfam" id="PF00501">
    <property type="entry name" value="AMP-binding"/>
    <property type="match status" value="1"/>
</dbReference>
<evidence type="ECO:0000313" key="11">
    <source>
        <dbReference type="EMBL" id="HIR93477.1"/>
    </source>
</evidence>
<feature type="domain" description="AMP-dependent synthetase/ligase" evidence="9">
    <location>
        <begin position="10"/>
        <end position="362"/>
    </location>
</feature>
<reference evidence="11" key="2">
    <citation type="journal article" date="2021" name="PeerJ">
        <title>Extensive microbial diversity within the chicken gut microbiome revealed by metagenomics and culture.</title>
        <authorList>
            <person name="Gilroy R."/>
            <person name="Ravi A."/>
            <person name="Getino M."/>
            <person name="Pursley I."/>
            <person name="Horton D.L."/>
            <person name="Alikhan N.F."/>
            <person name="Baker D."/>
            <person name="Gharbi K."/>
            <person name="Hall N."/>
            <person name="Watson M."/>
            <person name="Adriaenssens E.M."/>
            <person name="Foster-Nyarko E."/>
            <person name="Jarju S."/>
            <person name="Secka A."/>
            <person name="Antonio M."/>
            <person name="Oren A."/>
            <person name="Chaudhuri R.R."/>
            <person name="La Ragione R."/>
            <person name="Hildebrand F."/>
            <person name="Pallen M.J."/>
        </authorList>
    </citation>
    <scope>NUCLEOTIDE SEQUENCE</scope>
    <source>
        <strain evidence="11">ChiSxjej1B13-7041</strain>
    </source>
</reference>